<evidence type="ECO:0000256" key="14">
    <source>
        <dbReference type="ARBA" id="ARBA00034103"/>
    </source>
</evidence>
<dbReference type="GO" id="GO:0045202">
    <property type="term" value="C:synapse"/>
    <property type="evidence" value="ECO:0007669"/>
    <property type="project" value="UniProtKB-SubCell"/>
</dbReference>
<dbReference type="PROSITE" id="PS50835">
    <property type="entry name" value="IG_LIKE"/>
    <property type="match status" value="8"/>
</dbReference>
<dbReference type="GO" id="GO:0030154">
    <property type="term" value="P:cell differentiation"/>
    <property type="evidence" value="ECO:0007669"/>
    <property type="project" value="UniProtKB-ARBA"/>
</dbReference>
<accession>A0AAV2B9I8</accession>
<gene>
    <name evidence="19" type="ORF">LARSCL_LOCUS17908</name>
</gene>
<feature type="domain" description="Fibronectin type-III" evidence="18">
    <location>
        <begin position="912"/>
        <end position="1007"/>
    </location>
</feature>
<evidence type="ECO:0000313" key="19">
    <source>
        <dbReference type="EMBL" id="CAL1292898.1"/>
    </source>
</evidence>
<dbReference type="EMBL" id="CAXIEN010000316">
    <property type="protein sequence ID" value="CAL1292898.1"/>
    <property type="molecule type" value="Genomic_DNA"/>
</dbReference>
<evidence type="ECO:0000313" key="20">
    <source>
        <dbReference type="Proteomes" id="UP001497382"/>
    </source>
</evidence>
<dbReference type="Pfam" id="PF07679">
    <property type="entry name" value="I-set"/>
    <property type="match status" value="3"/>
</dbReference>
<feature type="domain" description="Fibronectin type-III" evidence="18">
    <location>
        <begin position="1012"/>
        <end position="1110"/>
    </location>
</feature>
<dbReference type="PANTHER" id="PTHR44170:SF6">
    <property type="entry name" value="CONTACTIN"/>
    <property type="match status" value="1"/>
</dbReference>
<dbReference type="InterPro" id="IPR056754">
    <property type="entry name" value="DSCAM/DSCAML_C"/>
</dbReference>
<keyword evidence="7" id="KW-0524">Neurogenesis</keyword>
<keyword evidence="6" id="KW-0130">Cell adhesion</keyword>
<organism evidence="19 20">
    <name type="scientific">Larinioides sclopetarius</name>
    <dbReference type="NCBI Taxonomy" id="280406"/>
    <lineage>
        <taxon>Eukaryota</taxon>
        <taxon>Metazoa</taxon>
        <taxon>Ecdysozoa</taxon>
        <taxon>Arthropoda</taxon>
        <taxon>Chelicerata</taxon>
        <taxon>Arachnida</taxon>
        <taxon>Araneae</taxon>
        <taxon>Araneomorphae</taxon>
        <taxon>Entelegynae</taxon>
        <taxon>Araneoidea</taxon>
        <taxon>Araneidae</taxon>
        <taxon>Larinioides</taxon>
    </lineage>
</organism>
<dbReference type="Proteomes" id="UP001497382">
    <property type="component" value="Unassembled WGS sequence"/>
</dbReference>
<dbReference type="FunFam" id="2.60.40.10:FF:000104">
    <property type="entry name" value="Down syndrome cell adhesion molecule b"/>
    <property type="match status" value="1"/>
</dbReference>
<dbReference type="Pfam" id="PF13927">
    <property type="entry name" value="Ig_3"/>
    <property type="match status" value="4"/>
</dbReference>
<evidence type="ECO:0000256" key="2">
    <source>
        <dbReference type="ARBA" id="ARBA00022475"/>
    </source>
</evidence>
<dbReference type="FunFam" id="2.60.40.10:FF:000005">
    <property type="entry name" value="Neuronal cell adhesion molecule"/>
    <property type="match status" value="1"/>
</dbReference>
<dbReference type="GO" id="GO:0098609">
    <property type="term" value="P:cell-cell adhesion"/>
    <property type="evidence" value="ECO:0007669"/>
    <property type="project" value="UniProtKB-ARBA"/>
</dbReference>
<dbReference type="GO" id="GO:0009653">
    <property type="term" value="P:anatomical structure morphogenesis"/>
    <property type="evidence" value="ECO:0007669"/>
    <property type="project" value="UniProtKB-ARBA"/>
</dbReference>
<keyword evidence="10 16" id="KW-0472">Membrane</keyword>
<dbReference type="InterPro" id="IPR007110">
    <property type="entry name" value="Ig-like_dom"/>
</dbReference>
<proteinExistence type="predicted"/>
<evidence type="ECO:0000256" key="10">
    <source>
        <dbReference type="ARBA" id="ARBA00023136"/>
    </source>
</evidence>
<evidence type="ECO:0000256" key="8">
    <source>
        <dbReference type="ARBA" id="ARBA00022989"/>
    </source>
</evidence>
<feature type="domain" description="Ig-like" evidence="17">
    <location>
        <begin position="244"/>
        <end position="332"/>
    </location>
</feature>
<dbReference type="Pfam" id="PF00041">
    <property type="entry name" value="fn3"/>
    <property type="match status" value="3"/>
</dbReference>
<evidence type="ECO:0000256" key="13">
    <source>
        <dbReference type="ARBA" id="ARBA00023319"/>
    </source>
</evidence>
<keyword evidence="2" id="KW-1003">Cell membrane</keyword>
<evidence type="ECO:0000256" key="4">
    <source>
        <dbReference type="ARBA" id="ARBA00022729"/>
    </source>
</evidence>
<dbReference type="CDD" id="cd20958">
    <property type="entry name" value="IgI_5_Dscam"/>
    <property type="match status" value="1"/>
</dbReference>
<feature type="region of interest" description="Disordered" evidence="15">
    <location>
        <begin position="1350"/>
        <end position="1369"/>
    </location>
</feature>
<keyword evidence="5" id="KW-0677">Repeat</keyword>
<dbReference type="SUPFAM" id="SSF48726">
    <property type="entry name" value="Immunoglobulin"/>
    <property type="match status" value="9"/>
</dbReference>
<keyword evidence="12" id="KW-0325">Glycoprotein</keyword>
<dbReference type="FunFam" id="2.60.40.10:FF:000719">
    <property type="entry name" value="nephrin isoform X1"/>
    <property type="match status" value="1"/>
</dbReference>
<dbReference type="Pfam" id="PF25059">
    <property type="entry name" value="FN3_DSCAM-DSCAML_C"/>
    <property type="match status" value="1"/>
</dbReference>
<evidence type="ECO:0000259" key="18">
    <source>
        <dbReference type="PROSITE" id="PS50853"/>
    </source>
</evidence>
<feature type="domain" description="Ig-like" evidence="17">
    <location>
        <begin position="810"/>
        <end position="907"/>
    </location>
</feature>
<evidence type="ECO:0000256" key="1">
    <source>
        <dbReference type="ARBA" id="ARBA00004251"/>
    </source>
</evidence>
<feature type="domain" description="Ig-like" evidence="17">
    <location>
        <begin position="427"/>
        <end position="521"/>
    </location>
</feature>
<dbReference type="PANTHER" id="PTHR44170">
    <property type="entry name" value="PROTEIN SIDEKICK"/>
    <property type="match status" value="1"/>
</dbReference>
<keyword evidence="20" id="KW-1185">Reference proteome</keyword>
<evidence type="ECO:0008006" key="21">
    <source>
        <dbReference type="Google" id="ProtNLM"/>
    </source>
</evidence>
<feature type="domain" description="Ig-like" evidence="17">
    <location>
        <begin position="37"/>
        <end position="136"/>
    </location>
</feature>
<dbReference type="FunFam" id="2.60.40.10:FF:000310">
    <property type="entry name" value="Down syndrome cell adhesion molecule, isoform D"/>
    <property type="match status" value="1"/>
</dbReference>
<evidence type="ECO:0000259" key="17">
    <source>
        <dbReference type="PROSITE" id="PS50835"/>
    </source>
</evidence>
<dbReference type="GO" id="GO:0007399">
    <property type="term" value="P:nervous system development"/>
    <property type="evidence" value="ECO:0007669"/>
    <property type="project" value="UniProtKB-KW"/>
</dbReference>
<keyword evidence="8 16" id="KW-1133">Transmembrane helix</keyword>
<keyword evidence="3 16" id="KW-0812">Transmembrane</keyword>
<feature type="domain" description="Ig-like" evidence="17">
    <location>
        <begin position="336"/>
        <end position="410"/>
    </location>
</feature>
<evidence type="ECO:0000256" key="16">
    <source>
        <dbReference type="SAM" id="Phobius"/>
    </source>
</evidence>
<feature type="domain" description="Ig-like" evidence="17">
    <location>
        <begin position="526"/>
        <end position="610"/>
    </location>
</feature>
<comment type="subcellular location">
    <subcellularLocation>
        <location evidence="1">Cell membrane</location>
        <topology evidence="1">Single-pass type I membrane protein</topology>
    </subcellularLocation>
    <subcellularLocation>
        <location evidence="14">Synapse</location>
    </subcellularLocation>
</comment>
<feature type="transmembrane region" description="Helical" evidence="16">
    <location>
        <begin position="1322"/>
        <end position="1344"/>
    </location>
</feature>
<evidence type="ECO:0000256" key="5">
    <source>
        <dbReference type="ARBA" id="ARBA00022737"/>
    </source>
</evidence>
<dbReference type="InterPro" id="IPR003599">
    <property type="entry name" value="Ig_sub"/>
</dbReference>
<dbReference type="InterPro" id="IPR003961">
    <property type="entry name" value="FN3_dom"/>
</dbReference>
<evidence type="ECO:0000256" key="12">
    <source>
        <dbReference type="ARBA" id="ARBA00023180"/>
    </source>
</evidence>
<dbReference type="InterPro" id="IPR036116">
    <property type="entry name" value="FN3_sf"/>
</dbReference>
<feature type="non-terminal residue" evidence="19">
    <location>
        <position position="1544"/>
    </location>
</feature>
<dbReference type="FunFam" id="2.60.40.10:FF:000017">
    <property type="entry name" value="Down syndrome cell adhesion molecule b"/>
    <property type="match status" value="1"/>
</dbReference>
<evidence type="ECO:0000256" key="9">
    <source>
        <dbReference type="ARBA" id="ARBA00023018"/>
    </source>
</evidence>
<evidence type="ECO:0000256" key="3">
    <source>
        <dbReference type="ARBA" id="ARBA00022692"/>
    </source>
</evidence>
<comment type="caution">
    <text evidence="19">The sequence shown here is derived from an EMBL/GenBank/DDBJ whole genome shotgun (WGS) entry which is preliminary data.</text>
</comment>
<dbReference type="FunFam" id="2.60.40.10:FF:000324">
    <property type="entry name" value="Down syndrome cell adhesion molecule, isoform D"/>
    <property type="match status" value="1"/>
</dbReference>
<keyword evidence="9" id="KW-0770">Synapse</keyword>
<dbReference type="PROSITE" id="PS50853">
    <property type="entry name" value="FN3"/>
    <property type="match status" value="4"/>
</dbReference>
<dbReference type="InterPro" id="IPR036179">
    <property type="entry name" value="Ig-like_dom_sf"/>
</dbReference>
<evidence type="ECO:0000256" key="11">
    <source>
        <dbReference type="ARBA" id="ARBA00023157"/>
    </source>
</evidence>
<reference evidence="19 20" key="1">
    <citation type="submission" date="2024-04" db="EMBL/GenBank/DDBJ databases">
        <authorList>
            <person name="Rising A."/>
            <person name="Reimegard J."/>
            <person name="Sonavane S."/>
            <person name="Akerstrom W."/>
            <person name="Nylinder S."/>
            <person name="Hedman E."/>
            <person name="Kallberg Y."/>
        </authorList>
    </citation>
    <scope>NUCLEOTIDE SEQUENCE [LARGE SCALE GENOMIC DNA]</scope>
</reference>
<protein>
    <recommendedName>
        <fullName evidence="21">Down syndrome cell adhesion molecule</fullName>
    </recommendedName>
</protein>
<keyword evidence="13" id="KW-0393">Immunoglobulin domain</keyword>
<dbReference type="SUPFAM" id="SSF49265">
    <property type="entry name" value="Fibronectin type III"/>
    <property type="match status" value="2"/>
</dbReference>
<dbReference type="CDD" id="cd00063">
    <property type="entry name" value="FN3"/>
    <property type="match status" value="4"/>
</dbReference>
<name>A0AAV2B9I8_9ARAC</name>
<dbReference type="Gene3D" id="2.60.40.10">
    <property type="entry name" value="Immunoglobulins"/>
    <property type="match status" value="13"/>
</dbReference>
<sequence>MENNMVPPRLKTIALAIFLLTLQISIGNILSFDLAAPTFTVEPPYQVEFYNTNGAEIPCSAHGRPSPYISWVRRVDAVVEDIPGLRHLRPNGSLVFMPFGPEDYRQDIHASVYKCVASNIVGTVGSRDVHVRAVLSQQYEVRVYDEFVIRDNTAVLKCHIPSFVRDYVTTTAWFRDDGLVIHVDGTQGGKYSVFPSGKLHIREAKQQDGFRSYRCQTKHRLTGETKQSSAGQLIVTESHSTVPPRITHREEEVKVQLGEIAFLPCAAEAYPVPTHRWYKQESGRTNAIVSSQRVFLMGGTLVFRRAIVMDSGKYVCLVNNSVGQERIETELIVVVPIQVRVSPAQQTISVGQATHFNCTVSGFPLYGVTWTKNLRPVLTNERIRVLGNDVLSINSVVRDDRGVYQCFAHNHFDSAQGSGALLLGDEPPVLEEIFSDKIVYPGVSVSLKCMATGSPLPQVTWRLDSLPLPEQLRFRVGDYVTRDSRVVSYVNITSIQVEDGGLFSCKATNEVGSVTHAARINVFGPPTIRSMPNVTALAGEITVLPCPAGGHPLSSISWSRDSRVLPQNHRQQVFPNGTLVIREVNKKADEGKYTCTAENKDGDRSQKDVYVQVMVGPKIEPFNFPTNLEEGMRSIVTCAVLSGDPPMTTQWLKDGVEIPLDLEPKIEMIDEYTTYLKFTAVGPHHNGNYTCIAKNPAATVNYTALLVVNVPPYWRSQPTDRSAVMGESLTIDCQANGFPVPQVRWKKDHGLSGRNEYRTIISNPHIQTLENGSLVITEVELSDAGLYMCQATNGISPSLSAVIKLTVHVPAHFRVKFQSSTVRKGETVHLICTAYGETPITLAWTKDRQIFNIRTESRYSEVQKDHEDGVASEVTIISADRRDSALFTCTASNEYGRDETNFQVVVQERPDSPRNMEIKELTSRTVTLTWVQPYSGNLPLTRYIVQLKRQDEQWLEQTKSLTVPVTETSTVLGDLMPVTTYNIRILAENSLGQSKPSEPITVTTKEEAPAAPPADIRVEATSSSSVKVSWMAPPKEMRRGSIKGYYLGYKVLRSADTYTYKTLESSGDVREEHHLTNLRRFTQYVIRLQAFNKAGSGPHSEEITVQTLEYDPPGTPILRVASIAATSVKLEWTPPDSTPIQGYILHYREDKGEWSEHRLPPDITNHVLQPLRCGTRYQVQITSFNKAGEGEPSDAIQVKTEGTAPVAPDKHSFLIINSTFVTLRLDAWHSGGCPISYFEVKYKLLSEAEWFLVSNNVLPETGKLLLSELTPGTWYNLMISAQNDAGATDAEFVFATLTLFGGTVPPQITVNTDRRFFKHLSIIVPVVCAVVIVIVVTIVICVLHTRRNPPNRGRGHYDQGDGQSRISHKGDTLNMSVLGKKGHGETAYEVPKDSLYFPSPYATTRVPGYVVEEGSECDSLSRNTRNSIRKSSAYHCQPCNPPTSIKPLVKYCDSEKLVSRWIGRPASEPCTFQLSQDSRGRVVQEEDRWYPSRYRTTSSSYTQQQSFKLYRVFLNAVYKLAGEVENIVRSHNYSGKHERKCNPN</sequence>
<feature type="domain" description="Ig-like" evidence="17">
    <location>
        <begin position="712"/>
        <end position="800"/>
    </location>
</feature>
<keyword evidence="4" id="KW-0732">Signal</keyword>
<dbReference type="SMART" id="SM00060">
    <property type="entry name" value="FN3"/>
    <property type="match status" value="4"/>
</dbReference>
<evidence type="ECO:0000256" key="7">
    <source>
        <dbReference type="ARBA" id="ARBA00022902"/>
    </source>
</evidence>
<evidence type="ECO:0000256" key="15">
    <source>
        <dbReference type="SAM" id="MobiDB-lite"/>
    </source>
</evidence>
<evidence type="ECO:0000256" key="6">
    <source>
        <dbReference type="ARBA" id="ARBA00022889"/>
    </source>
</evidence>
<feature type="domain" description="Fibronectin type-III" evidence="18">
    <location>
        <begin position="1207"/>
        <end position="1306"/>
    </location>
</feature>
<dbReference type="SMART" id="SM00409">
    <property type="entry name" value="IG"/>
    <property type="match status" value="9"/>
</dbReference>
<dbReference type="InterPro" id="IPR013098">
    <property type="entry name" value="Ig_I-set"/>
</dbReference>
<keyword evidence="11" id="KW-1015">Disulfide bond</keyword>
<dbReference type="InterPro" id="IPR013783">
    <property type="entry name" value="Ig-like_fold"/>
</dbReference>
<dbReference type="FunFam" id="2.60.40.10:FF:000120">
    <property type="entry name" value="Down syndrome cell adhesion molecule like 1"/>
    <property type="match status" value="1"/>
</dbReference>
<dbReference type="InterPro" id="IPR003598">
    <property type="entry name" value="Ig_sub2"/>
</dbReference>
<feature type="domain" description="Ig-like" evidence="17">
    <location>
        <begin position="617"/>
        <end position="703"/>
    </location>
</feature>
<dbReference type="FunFam" id="2.60.40.10:FF:000333">
    <property type="entry name" value="Down syndrome cell adhesion molecule"/>
    <property type="match status" value="1"/>
</dbReference>
<feature type="domain" description="Fibronectin type-III" evidence="18">
    <location>
        <begin position="1112"/>
        <end position="1203"/>
    </location>
</feature>
<dbReference type="SMART" id="SM00408">
    <property type="entry name" value="IGc2"/>
    <property type="match status" value="8"/>
</dbReference>
<dbReference type="GO" id="GO:0005886">
    <property type="term" value="C:plasma membrane"/>
    <property type="evidence" value="ECO:0007669"/>
    <property type="project" value="UniProtKB-SubCell"/>
</dbReference>
<dbReference type="CDD" id="cd20956">
    <property type="entry name" value="IgI_4_Dscam"/>
    <property type="match status" value="1"/>
</dbReference>